<evidence type="ECO:0000313" key="3">
    <source>
        <dbReference type="Proteomes" id="UP000571017"/>
    </source>
</evidence>
<protein>
    <recommendedName>
        <fullName evidence="1">Glutaredoxin domain-containing protein</fullName>
    </recommendedName>
</protein>
<dbReference type="SUPFAM" id="SSF52833">
    <property type="entry name" value="Thioredoxin-like"/>
    <property type="match status" value="1"/>
</dbReference>
<organism evidence="2 3">
    <name type="scientific">Halobacillus locisalis</name>
    <dbReference type="NCBI Taxonomy" id="220753"/>
    <lineage>
        <taxon>Bacteria</taxon>
        <taxon>Bacillati</taxon>
        <taxon>Bacillota</taxon>
        <taxon>Bacilli</taxon>
        <taxon>Bacillales</taxon>
        <taxon>Bacillaceae</taxon>
        <taxon>Halobacillus</taxon>
    </lineage>
</organism>
<dbReference type="Pfam" id="PF00462">
    <property type="entry name" value="Glutaredoxin"/>
    <property type="match status" value="1"/>
</dbReference>
<dbReference type="InterPro" id="IPR036249">
    <property type="entry name" value="Thioredoxin-like_sf"/>
</dbReference>
<gene>
    <name evidence="2" type="ORF">H0266_17130</name>
</gene>
<evidence type="ECO:0000313" key="2">
    <source>
        <dbReference type="EMBL" id="MBA2176614.1"/>
    </source>
</evidence>
<evidence type="ECO:0000259" key="1">
    <source>
        <dbReference type="Pfam" id="PF00462"/>
    </source>
</evidence>
<dbReference type="InterPro" id="IPR002109">
    <property type="entry name" value="Glutaredoxin"/>
</dbReference>
<proteinExistence type="predicted"/>
<comment type="caution">
    <text evidence="2">The sequence shown here is derived from an EMBL/GenBank/DDBJ whole genome shotgun (WGS) entry which is preliminary data.</text>
</comment>
<dbReference type="EMBL" id="JACEFG010000004">
    <property type="protein sequence ID" value="MBA2176614.1"/>
    <property type="molecule type" value="Genomic_DNA"/>
</dbReference>
<dbReference type="PROSITE" id="PS51354">
    <property type="entry name" value="GLUTAREDOXIN_2"/>
    <property type="match status" value="1"/>
</dbReference>
<accession>A0A838CXG8</accession>
<dbReference type="RefSeq" id="WP_181473674.1">
    <property type="nucleotide sequence ID" value="NZ_JACEFG010000004.1"/>
</dbReference>
<dbReference type="AlphaFoldDB" id="A0A838CXG8"/>
<feature type="domain" description="Glutaredoxin" evidence="1">
    <location>
        <begin position="3"/>
        <end position="55"/>
    </location>
</feature>
<keyword evidence="3" id="KW-1185">Reference proteome</keyword>
<sequence>MNVLYTIDGCHMCAEARKSLLDRHIPFKEVNLFRTPGAQKQLKERFGEVYVPVVLTSAASIKGKEIFTHSFHSITNK</sequence>
<name>A0A838CXG8_9BACI</name>
<reference evidence="2 3" key="1">
    <citation type="journal article" date="2004" name="Extremophiles">
        <title>Halobacillus locisalis sp. nov., a halophilic bacterium isolated from a marine solar saltern of the Yellow Sea in Korea.</title>
        <authorList>
            <person name="Yoon J.H."/>
            <person name="Kang K.H."/>
            <person name="Oh T.K."/>
            <person name="Park Y.H."/>
        </authorList>
    </citation>
    <scope>NUCLEOTIDE SEQUENCE [LARGE SCALE GENOMIC DNA]</scope>
    <source>
        <strain evidence="2 3">KCTC 3788</strain>
    </source>
</reference>
<dbReference type="Gene3D" id="3.40.30.10">
    <property type="entry name" value="Glutaredoxin"/>
    <property type="match status" value="1"/>
</dbReference>
<dbReference type="Proteomes" id="UP000571017">
    <property type="component" value="Unassembled WGS sequence"/>
</dbReference>